<feature type="compositionally biased region" description="Polar residues" evidence="1">
    <location>
        <begin position="225"/>
        <end position="238"/>
    </location>
</feature>
<keyword evidence="3" id="KW-1185">Reference proteome</keyword>
<dbReference type="AlphaFoldDB" id="A0A4Z2JBI1"/>
<organism evidence="2 3">
    <name type="scientific">Liparis tanakae</name>
    <name type="common">Tanaka's snailfish</name>
    <dbReference type="NCBI Taxonomy" id="230148"/>
    <lineage>
        <taxon>Eukaryota</taxon>
        <taxon>Metazoa</taxon>
        <taxon>Chordata</taxon>
        <taxon>Craniata</taxon>
        <taxon>Vertebrata</taxon>
        <taxon>Euteleostomi</taxon>
        <taxon>Actinopterygii</taxon>
        <taxon>Neopterygii</taxon>
        <taxon>Teleostei</taxon>
        <taxon>Neoteleostei</taxon>
        <taxon>Acanthomorphata</taxon>
        <taxon>Eupercaria</taxon>
        <taxon>Perciformes</taxon>
        <taxon>Cottioidei</taxon>
        <taxon>Cottales</taxon>
        <taxon>Liparidae</taxon>
        <taxon>Liparis</taxon>
    </lineage>
</organism>
<reference evidence="2 3" key="1">
    <citation type="submission" date="2019-03" db="EMBL/GenBank/DDBJ databases">
        <title>First draft genome of Liparis tanakae, snailfish: a comprehensive survey of snailfish specific genes.</title>
        <authorList>
            <person name="Kim W."/>
            <person name="Song I."/>
            <person name="Jeong J.-H."/>
            <person name="Kim D."/>
            <person name="Kim S."/>
            <person name="Ryu S."/>
            <person name="Song J.Y."/>
            <person name="Lee S.K."/>
        </authorList>
    </citation>
    <scope>NUCLEOTIDE SEQUENCE [LARGE SCALE GENOMIC DNA]</scope>
    <source>
        <tissue evidence="2">Muscle</tissue>
    </source>
</reference>
<evidence type="ECO:0000313" key="3">
    <source>
        <dbReference type="Proteomes" id="UP000314294"/>
    </source>
</evidence>
<feature type="region of interest" description="Disordered" evidence="1">
    <location>
        <begin position="258"/>
        <end position="327"/>
    </location>
</feature>
<feature type="compositionally biased region" description="Basic and acidic residues" evidence="1">
    <location>
        <begin position="197"/>
        <end position="218"/>
    </location>
</feature>
<sequence length="352" mass="38457">MLVVYISTWASPQHCAQLSGAVVGRRGWRAPGSGEGGERLGLERVESAPGLERVESARVITNSQTIRSVPPLFPGPPHPRTLVCSGTADLKSGTLAFGPRRLCAEQEEVEGFLSYRCTQTLLQDQRQRKRRAKNKVVEEKLSGRPAPQEERSLRLVAQKPHGVSTRLSHGNGQRGMRKPDSASSRQASTGWTGGRGSETEERNQPRTHSRRSEDEHAYRPARTTFPMSPHSNEFSSRCHSSEPVTEAVLLLLEWSGRPAQRGGSDQAPSAGRQRTVCNNKSMRVLLGSEGGRGLSARPRNPGGNTNGGHVPPSSSSTGLASSTPRVNMKDRRSQIDYQLQLAHDTRHLLATF</sequence>
<feature type="compositionally biased region" description="Polar residues" evidence="1">
    <location>
        <begin position="181"/>
        <end position="190"/>
    </location>
</feature>
<feature type="region of interest" description="Disordered" evidence="1">
    <location>
        <begin position="124"/>
        <end position="239"/>
    </location>
</feature>
<feature type="compositionally biased region" description="Basic and acidic residues" evidence="1">
    <location>
        <begin position="135"/>
        <end position="153"/>
    </location>
</feature>
<evidence type="ECO:0000313" key="2">
    <source>
        <dbReference type="EMBL" id="TNN87579.1"/>
    </source>
</evidence>
<comment type="caution">
    <text evidence="2">The sequence shown here is derived from an EMBL/GenBank/DDBJ whole genome shotgun (WGS) entry which is preliminary data.</text>
</comment>
<protein>
    <submittedName>
        <fullName evidence="2">Uncharacterized protein</fullName>
    </submittedName>
</protein>
<accession>A0A4Z2JBI1</accession>
<dbReference type="EMBL" id="SRLO01000010">
    <property type="protein sequence ID" value="TNN87579.1"/>
    <property type="molecule type" value="Genomic_DNA"/>
</dbReference>
<gene>
    <name evidence="2" type="ORF">EYF80_002296</name>
</gene>
<dbReference type="Proteomes" id="UP000314294">
    <property type="component" value="Unassembled WGS sequence"/>
</dbReference>
<proteinExistence type="predicted"/>
<evidence type="ECO:0000256" key="1">
    <source>
        <dbReference type="SAM" id="MobiDB-lite"/>
    </source>
</evidence>
<name>A0A4Z2JBI1_9TELE</name>
<feature type="compositionally biased region" description="Low complexity" evidence="1">
    <location>
        <begin position="297"/>
        <end position="324"/>
    </location>
</feature>